<gene>
    <name evidence="3" type="ORF">BJP34_03750</name>
</gene>
<comment type="similarity">
    <text evidence="1">Belongs to the iron/ascorbate-dependent oxidoreductase family.</text>
</comment>
<accession>A0A1D8TM50</accession>
<protein>
    <recommendedName>
        <fullName evidence="2">Fe2OG dioxygenase domain-containing protein</fullName>
    </recommendedName>
</protein>
<dbReference type="PROSITE" id="PS51471">
    <property type="entry name" value="FE2OG_OXY"/>
    <property type="match status" value="1"/>
</dbReference>
<dbReference type="EMBL" id="CP017599">
    <property type="protein sequence ID" value="AOW98676.1"/>
    <property type="molecule type" value="Genomic_DNA"/>
</dbReference>
<keyword evidence="1" id="KW-0560">Oxidoreductase</keyword>
<dbReference type="Pfam" id="PF23169">
    <property type="entry name" value="HalD"/>
    <property type="match status" value="1"/>
</dbReference>
<dbReference type="SUPFAM" id="SSF51197">
    <property type="entry name" value="Clavaminate synthase-like"/>
    <property type="match status" value="1"/>
</dbReference>
<evidence type="ECO:0000259" key="2">
    <source>
        <dbReference type="PROSITE" id="PS51471"/>
    </source>
</evidence>
<organism evidence="3 4">
    <name type="scientific">Moorena producens PAL-8-15-08-1</name>
    <dbReference type="NCBI Taxonomy" id="1458985"/>
    <lineage>
        <taxon>Bacteria</taxon>
        <taxon>Bacillati</taxon>
        <taxon>Cyanobacteriota</taxon>
        <taxon>Cyanophyceae</taxon>
        <taxon>Coleofasciculales</taxon>
        <taxon>Coleofasciculaceae</taxon>
        <taxon>Moorena</taxon>
    </lineage>
</organism>
<dbReference type="KEGG" id="mpro:BJP34_03750"/>
<dbReference type="AlphaFoldDB" id="A0A1D8TM50"/>
<keyword evidence="1" id="KW-0479">Metal-binding</keyword>
<reference evidence="4" key="1">
    <citation type="submission" date="2016-10" db="EMBL/GenBank/DDBJ databases">
        <title>Comparative genomics uncovers the prolific and rare metabolic potential of the cyanobacterial genus Moorea.</title>
        <authorList>
            <person name="Leao T."/>
            <person name="Castelao G."/>
            <person name="Korobeynikov A."/>
            <person name="Monroe E.A."/>
            <person name="Podell S."/>
            <person name="Glukhov E."/>
            <person name="Allen E."/>
            <person name="Gerwick W.H."/>
            <person name="Gerwick L."/>
        </authorList>
    </citation>
    <scope>NUCLEOTIDE SEQUENCE [LARGE SCALE GENOMIC DNA]</scope>
    <source>
        <strain evidence="4">PAL-8-15-08-1</strain>
    </source>
</reference>
<feature type="domain" description="Fe2OG dioxygenase" evidence="2">
    <location>
        <begin position="133"/>
        <end position="256"/>
    </location>
</feature>
<keyword evidence="1" id="KW-0408">Iron</keyword>
<evidence type="ECO:0000313" key="3">
    <source>
        <dbReference type="EMBL" id="AOW98676.1"/>
    </source>
</evidence>
<dbReference type="InterPro" id="IPR056470">
    <property type="entry name" value="BesD/HalB-like"/>
</dbReference>
<evidence type="ECO:0000313" key="4">
    <source>
        <dbReference type="Proteomes" id="UP000177870"/>
    </source>
</evidence>
<evidence type="ECO:0000256" key="1">
    <source>
        <dbReference type="RuleBase" id="RU003682"/>
    </source>
</evidence>
<dbReference type="RefSeq" id="WP_070391183.1">
    <property type="nucleotide sequence ID" value="NZ_CP017599.1"/>
</dbReference>
<dbReference type="Proteomes" id="UP000177870">
    <property type="component" value="Chromosome"/>
</dbReference>
<dbReference type="GO" id="GO:0016491">
    <property type="term" value="F:oxidoreductase activity"/>
    <property type="evidence" value="ECO:0007669"/>
    <property type="project" value="UniProtKB-KW"/>
</dbReference>
<dbReference type="Gene3D" id="2.60.120.620">
    <property type="entry name" value="q2cbj1_9rhob like domain"/>
    <property type="match status" value="1"/>
</dbReference>
<dbReference type="STRING" id="1458985.BJP34_03750"/>
<name>A0A1D8TM50_9CYAN</name>
<dbReference type="InterPro" id="IPR005123">
    <property type="entry name" value="Oxoglu/Fe-dep_dioxygenase_dom"/>
</dbReference>
<dbReference type="GO" id="GO:0046872">
    <property type="term" value="F:metal ion binding"/>
    <property type="evidence" value="ECO:0007669"/>
    <property type="project" value="UniProtKB-KW"/>
</dbReference>
<sequence>MYTNLPKLSSLNEASNLVNLDRYPLDRLSSDRGKVLIADCQRQLDDTGCCLLPEFLNSEALELFKKESEKLSVHAHYSNMLANVYFSEDDESLPKEHPKRFFFNRTSGFVRADSFPTDSLILQLYNWPAFAPFIQACLKEEKLYKYADPLSYIAFNVIKPGQEFPWHFDNNHVSVTVITQAPEKGGIFEYCHNIRSSHDENHDGVMKVLKGDRTPVTSLNLRPGDLQIFKGRYSLHRVTKVEGSIPRYTAVFSYTKDPQMYSKVYRSLQLYGKALPTHYQLDKTDMRTDGLED</sequence>
<dbReference type="OrthoDB" id="509838at2"/>
<proteinExistence type="inferred from homology"/>